<organism evidence="1 2">
    <name type="scientific">Stylophora pistillata</name>
    <name type="common">Smooth cauliflower coral</name>
    <dbReference type="NCBI Taxonomy" id="50429"/>
    <lineage>
        <taxon>Eukaryota</taxon>
        <taxon>Metazoa</taxon>
        <taxon>Cnidaria</taxon>
        <taxon>Anthozoa</taxon>
        <taxon>Hexacorallia</taxon>
        <taxon>Scleractinia</taxon>
        <taxon>Astrocoeniina</taxon>
        <taxon>Pocilloporidae</taxon>
        <taxon>Stylophora</taxon>
    </lineage>
</organism>
<dbReference type="OrthoDB" id="5988576at2759"/>
<dbReference type="EMBL" id="LSMT01001015">
    <property type="protein sequence ID" value="PFX13292.1"/>
    <property type="molecule type" value="Genomic_DNA"/>
</dbReference>
<dbReference type="AlphaFoldDB" id="A0A2B4RAN8"/>
<accession>A0A2B4RAN8</accession>
<comment type="caution">
    <text evidence="1">The sequence shown here is derived from an EMBL/GenBank/DDBJ whole genome shotgun (WGS) entry which is preliminary data.</text>
</comment>
<evidence type="ECO:0000313" key="1">
    <source>
        <dbReference type="EMBL" id="PFX13292.1"/>
    </source>
</evidence>
<name>A0A2B4RAN8_STYPI</name>
<sequence length="222" mass="25293">MVRLRKKARSCNFVEALNENLRDQLIEKLPDFQLRKKLLEVKNISFKAALDKVRKWEASNEQANQMVTPVRELGASANMVEKPSGHGFGRKPCKTYFKLTEIAQLDVESVVIAINMAIMLTVAEEEETQSREFKAQPNNEEADNDTIFKEDKPILWGVLSRTQAVLHAIPAALRIKEIEQMSAQDPELQAVRNCLIEGKWDSAPKLYLPARNELTFIGEEQE</sequence>
<proteinExistence type="predicted"/>
<keyword evidence="2" id="KW-1185">Reference proteome</keyword>
<evidence type="ECO:0000313" key="2">
    <source>
        <dbReference type="Proteomes" id="UP000225706"/>
    </source>
</evidence>
<dbReference type="Proteomes" id="UP000225706">
    <property type="component" value="Unassembled WGS sequence"/>
</dbReference>
<gene>
    <name evidence="1" type="ORF">AWC38_SpisGene22636</name>
</gene>
<reference evidence="2" key="1">
    <citation type="journal article" date="2017" name="bioRxiv">
        <title>Comparative analysis of the genomes of Stylophora pistillata and Acropora digitifera provides evidence for extensive differences between species of corals.</title>
        <authorList>
            <person name="Voolstra C.R."/>
            <person name="Li Y."/>
            <person name="Liew Y.J."/>
            <person name="Baumgarten S."/>
            <person name="Zoccola D."/>
            <person name="Flot J.-F."/>
            <person name="Tambutte S."/>
            <person name="Allemand D."/>
            <person name="Aranda M."/>
        </authorList>
    </citation>
    <scope>NUCLEOTIDE SEQUENCE [LARGE SCALE GENOMIC DNA]</scope>
</reference>
<protein>
    <submittedName>
        <fullName evidence="1">Uncharacterized protein</fullName>
    </submittedName>
</protein>